<dbReference type="InterPro" id="IPR006680">
    <property type="entry name" value="Amidohydro-rel"/>
</dbReference>
<dbReference type="PANTHER" id="PTHR35563:SF2">
    <property type="entry name" value="BARREL METAL-DEPENDENT HYDROLASE, PUTATIVE (AFU_ORTHOLOGUE AFUA_1G16240)-RELATED"/>
    <property type="match status" value="1"/>
</dbReference>
<dbReference type="SUPFAM" id="SSF51556">
    <property type="entry name" value="Metallo-dependent hydrolases"/>
    <property type="match status" value="1"/>
</dbReference>
<dbReference type="RefSeq" id="WP_086091545.1">
    <property type="nucleotide sequence ID" value="NZ_CP021112.1"/>
</dbReference>
<dbReference type="Gene3D" id="3.20.20.140">
    <property type="entry name" value="Metal-dependent hydrolases"/>
    <property type="match status" value="1"/>
</dbReference>
<dbReference type="KEGG" id="psin:CAK95_20335"/>
<dbReference type="STRING" id="1235591.CAK95_20335"/>
<proteinExistence type="predicted"/>
<keyword evidence="2" id="KW-1185">Reference proteome</keyword>
<dbReference type="AlphaFoldDB" id="A0A1W7A0G1"/>
<protein>
    <submittedName>
        <fullName evidence="1">Amidohydrolase</fullName>
    </submittedName>
</protein>
<dbReference type="InterPro" id="IPR052358">
    <property type="entry name" value="Aro_Compnd_Degr_Hydrolases"/>
</dbReference>
<organism evidence="1 2">
    <name type="scientific">Pseudorhodoplanes sinuspersici</name>
    <dbReference type="NCBI Taxonomy" id="1235591"/>
    <lineage>
        <taxon>Bacteria</taxon>
        <taxon>Pseudomonadati</taxon>
        <taxon>Pseudomonadota</taxon>
        <taxon>Alphaproteobacteria</taxon>
        <taxon>Hyphomicrobiales</taxon>
        <taxon>Pseudorhodoplanes</taxon>
    </lineage>
</organism>
<dbReference type="OrthoDB" id="9787654at2"/>
<dbReference type="Pfam" id="PF04909">
    <property type="entry name" value="Amidohydro_2"/>
    <property type="match status" value="1"/>
</dbReference>
<dbReference type="EMBL" id="CP021112">
    <property type="protein sequence ID" value="ARQ03083.1"/>
    <property type="molecule type" value="Genomic_DNA"/>
</dbReference>
<name>A0A1W7A0G1_9HYPH</name>
<dbReference type="GO" id="GO:0016787">
    <property type="term" value="F:hydrolase activity"/>
    <property type="evidence" value="ECO:0007669"/>
    <property type="project" value="UniProtKB-KW"/>
</dbReference>
<keyword evidence="1" id="KW-0378">Hydrolase</keyword>
<dbReference type="PANTHER" id="PTHR35563">
    <property type="entry name" value="BARREL METAL-DEPENDENT HYDROLASE, PUTATIVE (AFU_ORTHOLOGUE AFUA_1G16240)-RELATED"/>
    <property type="match status" value="1"/>
</dbReference>
<reference evidence="1 2" key="1">
    <citation type="submission" date="2017-05" db="EMBL/GenBank/DDBJ databases">
        <title>Full genome sequence of Pseudorhodoplanes sinuspersici.</title>
        <authorList>
            <person name="Dastgheib S.M.M."/>
            <person name="Shavandi M."/>
            <person name="Tirandaz H."/>
        </authorList>
    </citation>
    <scope>NUCLEOTIDE SEQUENCE [LARGE SCALE GENOMIC DNA]</scope>
    <source>
        <strain evidence="1 2">RIPI110</strain>
    </source>
</reference>
<gene>
    <name evidence="1" type="ORF">CAK95_20335</name>
</gene>
<sequence>MPPLTPPPDRHPKKPRLICPPGAVDGQIHLFGPAEKYPFDPGSKYISEDALPETNLAMQDILGLSYAVIVSGGGYGMDTRHLEDTLRRWPDRFRGVALLPLDTTAERMKQLHDLGVRGCRFVSPHHGAHLPHLSERIAAMAADLGWVVQFYPSPRDLDDYADRLTALPGRVVLDHFGAIPAEGGVDQPAFRTILRMLDSGKIWVRLSGPMRCTRQDFPYAAVTPIAKALVKAAPERLFWGSDWPHVNMQGRIMPNDGDLLDLMLEWVPDETVRNRILGRNARDLFGFPEPS</sequence>
<evidence type="ECO:0000313" key="1">
    <source>
        <dbReference type="EMBL" id="ARQ03083.1"/>
    </source>
</evidence>
<dbReference type="InterPro" id="IPR032466">
    <property type="entry name" value="Metal_Hydrolase"/>
</dbReference>
<dbReference type="Proteomes" id="UP000194137">
    <property type="component" value="Chromosome"/>
</dbReference>
<accession>A0A1W7A0G1</accession>
<evidence type="ECO:0000313" key="2">
    <source>
        <dbReference type="Proteomes" id="UP000194137"/>
    </source>
</evidence>